<organism evidence="5 6">
    <name type="scientific">Yinghuangia soli</name>
    <dbReference type="NCBI Taxonomy" id="2908204"/>
    <lineage>
        <taxon>Bacteria</taxon>
        <taxon>Bacillati</taxon>
        <taxon>Actinomycetota</taxon>
        <taxon>Actinomycetes</taxon>
        <taxon>Kitasatosporales</taxon>
        <taxon>Streptomycetaceae</taxon>
        <taxon>Yinghuangia</taxon>
    </lineage>
</organism>
<keyword evidence="5" id="KW-0489">Methyltransferase</keyword>
<comment type="caution">
    <text evidence="5">The sequence shown here is derived from an EMBL/GenBank/DDBJ whole genome shotgun (WGS) entry which is preliminary data.</text>
</comment>
<keyword evidence="1" id="KW-0680">Restriction system</keyword>
<evidence type="ECO:0000256" key="2">
    <source>
        <dbReference type="ARBA" id="ARBA00023125"/>
    </source>
</evidence>
<feature type="non-terminal residue" evidence="5">
    <location>
        <position position="1"/>
    </location>
</feature>
<proteinExistence type="predicted"/>
<dbReference type="SUPFAM" id="SSF53335">
    <property type="entry name" value="S-adenosyl-L-methionine-dependent methyltransferases"/>
    <property type="match status" value="1"/>
</dbReference>
<protein>
    <submittedName>
        <fullName evidence="5">N-6 DNA methylase</fullName>
    </submittedName>
</protein>
<dbReference type="InterPro" id="IPR003356">
    <property type="entry name" value="DNA_methylase_A-5"/>
</dbReference>
<dbReference type="Proteomes" id="UP001165378">
    <property type="component" value="Unassembled WGS sequence"/>
</dbReference>
<feature type="domain" description="DNA methylase adenine-specific" evidence="4">
    <location>
        <begin position="23"/>
        <end position="238"/>
    </location>
</feature>
<accession>A0AA41Q0G9</accession>
<dbReference type="GO" id="GO:0009307">
    <property type="term" value="P:DNA restriction-modification system"/>
    <property type="evidence" value="ECO:0007669"/>
    <property type="project" value="UniProtKB-KW"/>
</dbReference>
<name>A0AA41Q0G9_9ACTN</name>
<dbReference type="PANTHER" id="PTHR42998">
    <property type="entry name" value="TYPE I RESTRICTION ENZYME HINDVIIP M PROTEIN-RELATED"/>
    <property type="match status" value="1"/>
</dbReference>
<dbReference type="Pfam" id="PF02384">
    <property type="entry name" value="N6_Mtase"/>
    <property type="match status" value="1"/>
</dbReference>
<keyword evidence="5" id="KW-0808">Transferase</keyword>
<keyword evidence="2" id="KW-0238">DNA-binding</keyword>
<dbReference type="InterPro" id="IPR002052">
    <property type="entry name" value="DNA_methylase_N6_adenine_CS"/>
</dbReference>
<dbReference type="AlphaFoldDB" id="A0AA41Q0G9"/>
<dbReference type="InterPro" id="IPR044946">
    <property type="entry name" value="Restrct_endonuc_typeI_TRD_sf"/>
</dbReference>
<dbReference type="PANTHER" id="PTHR42998:SF1">
    <property type="entry name" value="TYPE I RESTRICTION ENZYME HINDI METHYLASE SUBUNIT"/>
    <property type="match status" value="1"/>
</dbReference>
<reference evidence="5" key="1">
    <citation type="submission" date="2022-01" db="EMBL/GenBank/DDBJ databases">
        <title>Genome-Based Taxonomic Classification of the Phylum Actinobacteria.</title>
        <authorList>
            <person name="Gao Y."/>
        </authorList>
    </citation>
    <scope>NUCLEOTIDE SEQUENCE</scope>
    <source>
        <strain evidence="5">KLBMP 8922</strain>
    </source>
</reference>
<dbReference type="InterPro" id="IPR052916">
    <property type="entry name" value="Type-I_RE_MTase_Subunit"/>
</dbReference>
<dbReference type="Gene3D" id="3.40.50.150">
    <property type="entry name" value="Vaccinia Virus protein VP39"/>
    <property type="match status" value="1"/>
</dbReference>
<sequence>VFEDLYARHADSAARPASATPPGPAALMAALAAAGGPAAAVLDPSCGPGDLLLAAQRAGCGTAALAGQDADPGLARLAAVRLAFAARAGARAGDAADPLVAEGDALRHDAWPRLQADAVLCNPPFNDRNWGHEDLAYDPRWEYGLPPKTEGELAWVQHALAHVRPGGAVAMLMPPAVAARGSGRRIRAELLRSGALRAVIGLPAGAAPPAGIALQIWLLARPGSGTAASAHVLFVDTAGAPGPADPGRRDIDWDAVTALAVESWQAFRADPASCPQLPGVRRSVPVIDLLDDSVDLTPAHNLPLPAGADSAALVADTRGHLVDAIADLPGLIPATDPADPGRATWRMVAIADLARGGAVSLHRGPVRPGRTDPEAGGSSEERVLTAADVTSGSAPSGAWPAADDSTAQATRVQAGDVVVPAVFAADGTSVRVADDADAGALLGANLHLLRPDPQVLDPWFLAGFLSAPANTRQATYGSSIVRLDVRRFEVPLLPVDAQRRYAEAFRALYAYNTALRRVARQGALLAAGLLDGLTSGVLEPKESAQRP</sequence>
<dbReference type="InterPro" id="IPR029063">
    <property type="entry name" value="SAM-dependent_MTases_sf"/>
</dbReference>
<dbReference type="PROSITE" id="PS00092">
    <property type="entry name" value="N6_MTASE"/>
    <property type="match status" value="1"/>
</dbReference>
<dbReference type="GO" id="GO:0032259">
    <property type="term" value="P:methylation"/>
    <property type="evidence" value="ECO:0007669"/>
    <property type="project" value="UniProtKB-KW"/>
</dbReference>
<dbReference type="EMBL" id="JAKFHA010000005">
    <property type="protein sequence ID" value="MCF2527787.1"/>
    <property type="molecule type" value="Genomic_DNA"/>
</dbReference>
<dbReference type="GO" id="GO:0003677">
    <property type="term" value="F:DNA binding"/>
    <property type="evidence" value="ECO:0007669"/>
    <property type="project" value="UniProtKB-KW"/>
</dbReference>
<evidence type="ECO:0000256" key="1">
    <source>
        <dbReference type="ARBA" id="ARBA00022747"/>
    </source>
</evidence>
<dbReference type="GO" id="GO:0008170">
    <property type="term" value="F:N-methyltransferase activity"/>
    <property type="evidence" value="ECO:0007669"/>
    <property type="project" value="InterPro"/>
</dbReference>
<keyword evidence="6" id="KW-1185">Reference proteome</keyword>
<gene>
    <name evidence="5" type="ORF">LZ495_11235</name>
</gene>
<feature type="compositionally biased region" description="Basic and acidic residues" evidence="3">
    <location>
        <begin position="369"/>
        <end position="380"/>
    </location>
</feature>
<evidence type="ECO:0000313" key="6">
    <source>
        <dbReference type="Proteomes" id="UP001165378"/>
    </source>
</evidence>
<evidence type="ECO:0000256" key="3">
    <source>
        <dbReference type="SAM" id="MobiDB-lite"/>
    </source>
</evidence>
<dbReference type="Gene3D" id="3.90.220.20">
    <property type="entry name" value="DNA methylase specificity domains"/>
    <property type="match status" value="2"/>
</dbReference>
<evidence type="ECO:0000313" key="5">
    <source>
        <dbReference type="EMBL" id="MCF2527787.1"/>
    </source>
</evidence>
<feature type="region of interest" description="Disordered" evidence="3">
    <location>
        <begin position="361"/>
        <end position="380"/>
    </location>
</feature>
<dbReference type="RefSeq" id="WP_235051963.1">
    <property type="nucleotide sequence ID" value="NZ_JAKFHA010000005.1"/>
</dbReference>
<dbReference type="SUPFAM" id="SSF116734">
    <property type="entry name" value="DNA methylase specificity domain"/>
    <property type="match status" value="1"/>
</dbReference>
<dbReference type="PRINTS" id="PR00507">
    <property type="entry name" value="N12N6MTFRASE"/>
</dbReference>
<evidence type="ECO:0000259" key="4">
    <source>
        <dbReference type="Pfam" id="PF02384"/>
    </source>
</evidence>